<feature type="domain" description="Cobalamin adenosyltransferase-like" evidence="6">
    <location>
        <begin position="1365"/>
        <end position="1508"/>
    </location>
</feature>
<dbReference type="Pfam" id="PF01923">
    <property type="entry name" value="Cob_adeno_trans"/>
    <property type="match status" value="1"/>
</dbReference>
<dbReference type="Gene3D" id="2.130.10.30">
    <property type="entry name" value="Regulator of chromosome condensation 1/beta-lactamase-inhibitor protein II"/>
    <property type="match status" value="2"/>
</dbReference>
<dbReference type="InterPro" id="IPR057248">
    <property type="entry name" value="Alsin-like_PH"/>
</dbReference>
<dbReference type="Pfam" id="PF02493">
    <property type="entry name" value="MORN"/>
    <property type="match status" value="8"/>
</dbReference>
<dbReference type="GO" id="GO:0031267">
    <property type="term" value="F:small GTPase binding"/>
    <property type="evidence" value="ECO:0007669"/>
    <property type="project" value="TreeGrafter"/>
</dbReference>
<dbReference type="InterPro" id="IPR000408">
    <property type="entry name" value="Reg_chr_condens"/>
</dbReference>
<accession>A0A310SV45</accession>
<evidence type="ECO:0000256" key="5">
    <source>
        <dbReference type="PROSITE-ProRule" id="PRU00235"/>
    </source>
</evidence>
<dbReference type="InterPro" id="IPR059093">
    <property type="entry name" value="HA_Alsin"/>
</dbReference>
<dbReference type="CDD" id="cd13269">
    <property type="entry name" value="PH_alsin"/>
    <property type="match status" value="1"/>
</dbReference>
<keyword evidence="2" id="KW-0677">Repeat</keyword>
<dbReference type="InterPro" id="IPR009091">
    <property type="entry name" value="RCC1/BLIP-II"/>
</dbReference>
<name>A0A310SV45_9HYME</name>
<keyword evidence="1" id="KW-0808">Transferase</keyword>
<dbReference type="Proteomes" id="UP000250275">
    <property type="component" value="Unassembled WGS sequence"/>
</dbReference>
<feature type="domain" description="Alsin-like PH-like" evidence="7">
    <location>
        <begin position="764"/>
        <end position="866"/>
    </location>
</feature>
<feature type="domain" description="Alsin helical array" evidence="8">
    <location>
        <begin position="1147"/>
        <end position="1299"/>
    </location>
</feature>
<keyword evidence="3" id="KW-0547">Nucleotide-binding</keyword>
<organism evidence="9 10">
    <name type="scientific">Eufriesea mexicana</name>
    <dbReference type="NCBI Taxonomy" id="516756"/>
    <lineage>
        <taxon>Eukaryota</taxon>
        <taxon>Metazoa</taxon>
        <taxon>Ecdysozoa</taxon>
        <taxon>Arthropoda</taxon>
        <taxon>Hexapoda</taxon>
        <taxon>Insecta</taxon>
        <taxon>Pterygota</taxon>
        <taxon>Neoptera</taxon>
        <taxon>Endopterygota</taxon>
        <taxon>Hymenoptera</taxon>
        <taxon>Apocrita</taxon>
        <taxon>Aculeata</taxon>
        <taxon>Apoidea</taxon>
        <taxon>Anthophila</taxon>
        <taxon>Apidae</taxon>
        <taxon>Eufriesea</taxon>
    </lineage>
</organism>
<dbReference type="SUPFAM" id="SSF50985">
    <property type="entry name" value="RCC1/BLIP-II"/>
    <property type="match status" value="1"/>
</dbReference>
<dbReference type="GO" id="GO:0005524">
    <property type="term" value="F:ATP binding"/>
    <property type="evidence" value="ECO:0007669"/>
    <property type="project" value="UniProtKB-KW"/>
</dbReference>
<feature type="repeat" description="RCC1" evidence="5">
    <location>
        <begin position="442"/>
        <end position="493"/>
    </location>
</feature>
<feature type="repeat" description="RCC1" evidence="5">
    <location>
        <begin position="494"/>
        <end position="547"/>
    </location>
</feature>
<dbReference type="InterPro" id="IPR036451">
    <property type="entry name" value="CblAdoTrfase-like_sf"/>
</dbReference>
<dbReference type="InterPro" id="IPR051984">
    <property type="entry name" value="Alsin"/>
</dbReference>
<dbReference type="OrthoDB" id="48314at2759"/>
<dbReference type="Pfam" id="PF25383">
    <property type="entry name" value="PH_alsin"/>
    <property type="match status" value="1"/>
</dbReference>
<evidence type="ECO:0000256" key="1">
    <source>
        <dbReference type="ARBA" id="ARBA00022679"/>
    </source>
</evidence>
<protein>
    <submittedName>
        <fullName evidence="9">Alsin</fullName>
    </submittedName>
</protein>
<dbReference type="SMART" id="SM00698">
    <property type="entry name" value="MORN"/>
    <property type="match status" value="8"/>
</dbReference>
<gene>
    <name evidence="9" type="ORF">WN48_10708</name>
</gene>
<dbReference type="PANTHER" id="PTHR46089:SF2">
    <property type="entry name" value="ALSIN HOMOLOG"/>
    <property type="match status" value="1"/>
</dbReference>
<dbReference type="SUPFAM" id="SSF82185">
    <property type="entry name" value="Histone H3 K4-specific methyltransferase SET7/9 N-terminal domain"/>
    <property type="match status" value="2"/>
</dbReference>
<sequence length="1532" mass="171989">MEKHMHLWRGADKLSYTFGDKPNGIICRLVTIKDHIFVATTTHNLYYGEVSFLENNSASLIFKRAQYDVIDLASNSDYLFIVDNNGHVLKVNPQDMSIVDTIILKEEVKCCSHGYKQENEIVKVKSIAVNDQTALFVTESGQLWASGNQSQIDINSIEPKKVKFFEGRTVSTVSCGSNFNVVAVRKTTKTLKDDTDSENELEGEIFVDSCPQCLNTMLLSPTSLTSSDTCPTGLNAQQFSEDHSTNSISALSVASKEQDTPFTEGSKKKQMSEIVENGEICSDNPIDNGKEEKKNVIFINTEAARQFLTRQLSWVSSYGSVKEDIPLENIEKPTGLIKQNVSNVANLVYEGVKNVGGKVVTLSRHMSGSLDMNEFKDDSSEHLEQLAEEYSKPAATSLALSLRCEEFPWSSSTGSSEHELSQQGLNERINTLTCTGNNILSTELWTWGDIQYGQLGTGDIVKRIRPILVAKLSNIGLRKISCGAFHILALTLDGRVFAWGRNNYKQVTLEQNMYQSAPRLFTTNIFPNERAKDVAAGSFHSLVMMHHGLYFIGQSSKPGEMFQLDIETSNNCSPRQIFSSGIYSCCSVINEPKINISEDLRGGAMQESNVYETLCRCYTELLSFSVLNVISLWDYFNHISEAYEVTVIANVEEYITVYKYYLNAVCDVISLSGFTYIVKIIEVPQVITNLFKDKLKSNETKKLSDETVITMALQHPLRKLNRMGVERLHEALIKWEQICDEQEKQQKEAEVTKLFWESSGKLGELLRSPDRRLIRESRMHPLLILNSGRFSTHWFVLLTDIFIHVTGTSHIVHPLQTLWVEPLPDSETVQVIVAPEDTFVLYTPTPPERNEWLHDLKNAINCSLQKVIGHVPPIVRSSSFSFTKHSVFKDAKYTGRWLNGKPHGSGKLEWSDGRKYVGQFHKGIIHGNGKMEIPSQGVYEGQWKDGQQNGYGTMKYNNGDFYEGYFKDGLPHGHGVKKEGHFMASVASVYIGEWAAGVKQGYGIMDDIMTGEKYLGSWSNGMKHGCGLIVTLNGIYYEGVFMQDVLTGHGVMVFEDGTHYEGEFKSAGIFYGKGTLTFTSGDRLEGNMNGAWKEGIKVIATLHMNKASGNCYQQLGVPEPGSKAIGVTEKSTETQRVWQNIASIITKSHQKALQRRKLSSVIASSKEKSNEIIDELDKIPCFGRDKLTIQSYNEIHKYLIKAFDSSHHPLGALLTEVAAVYTATYGGVRVHPLLLSHAVSELRSITSRIYEIVTLLFPALPQGGKEYIFETENEEQGQVISATAILHPILLPRVHSALFILYALHNKKEDDAYWERLMKWNKEPDITLMTFLDVDHSASKVTKKENVSMRDNDLQLSNVDVGVQNDATFNALVSTEELLAQIGLAREFATDSKVEHPYVDKLKRVQMILFDLSHAILKPIPGKSKAFESKHINDLEEWIIEYTNQLPPQETYIIPGGGKACSTLHSAKAICKRVERNVAFLVQDGLLNKEAQIYLNKLQNFLLTTSRIAAKCDQRTENIYIPRVEVEKNEEK</sequence>
<dbReference type="Pfam" id="PF25384">
    <property type="entry name" value="Alsin_RLD"/>
    <property type="match status" value="1"/>
</dbReference>
<evidence type="ECO:0000259" key="8">
    <source>
        <dbReference type="Pfam" id="PF26202"/>
    </source>
</evidence>
<dbReference type="GO" id="GO:0005085">
    <property type="term" value="F:guanyl-nucleotide exchange factor activity"/>
    <property type="evidence" value="ECO:0007669"/>
    <property type="project" value="UniProtKB-KW"/>
</dbReference>
<dbReference type="Pfam" id="PF26202">
    <property type="entry name" value="HA_Alsin"/>
    <property type="match status" value="1"/>
</dbReference>
<evidence type="ECO:0000256" key="2">
    <source>
        <dbReference type="ARBA" id="ARBA00022737"/>
    </source>
</evidence>
<dbReference type="GO" id="GO:0016740">
    <property type="term" value="F:transferase activity"/>
    <property type="evidence" value="ECO:0007669"/>
    <property type="project" value="UniProtKB-KW"/>
</dbReference>
<dbReference type="Pfam" id="PF25389">
    <property type="entry name" value="DH_ALS2"/>
    <property type="match status" value="1"/>
</dbReference>
<dbReference type="GO" id="GO:0005737">
    <property type="term" value="C:cytoplasm"/>
    <property type="evidence" value="ECO:0007669"/>
    <property type="project" value="TreeGrafter"/>
</dbReference>
<evidence type="ECO:0000256" key="3">
    <source>
        <dbReference type="ARBA" id="ARBA00022741"/>
    </source>
</evidence>
<dbReference type="Gene3D" id="2.30.29.30">
    <property type="entry name" value="Pleckstrin-homology domain (PH domain)/Phosphotyrosine-binding domain (PTB)"/>
    <property type="match status" value="1"/>
</dbReference>
<dbReference type="EMBL" id="KQ760158">
    <property type="protein sequence ID" value="OAD61694.1"/>
    <property type="molecule type" value="Genomic_DNA"/>
</dbReference>
<dbReference type="PROSITE" id="PS00626">
    <property type="entry name" value="RCC1_2"/>
    <property type="match status" value="1"/>
</dbReference>
<dbReference type="InterPro" id="IPR003409">
    <property type="entry name" value="MORN"/>
</dbReference>
<evidence type="ECO:0000259" key="7">
    <source>
        <dbReference type="Pfam" id="PF25383"/>
    </source>
</evidence>
<dbReference type="SUPFAM" id="SSF50729">
    <property type="entry name" value="PH domain-like"/>
    <property type="match status" value="1"/>
</dbReference>
<dbReference type="InterPro" id="IPR011993">
    <property type="entry name" value="PH-like_dom_sf"/>
</dbReference>
<reference evidence="9 10" key="1">
    <citation type="submission" date="2015-07" db="EMBL/GenBank/DDBJ databases">
        <title>The genome of Eufriesea mexicana.</title>
        <authorList>
            <person name="Pan H."/>
            <person name="Kapheim K."/>
        </authorList>
    </citation>
    <scope>NUCLEOTIDE SEQUENCE [LARGE SCALE GENOMIC DNA]</scope>
    <source>
        <strain evidence="9">0111107269</strain>
        <tissue evidence="9">Whole body</tissue>
    </source>
</reference>
<dbReference type="PANTHER" id="PTHR46089">
    <property type="entry name" value="ALSIN HOMOLOG"/>
    <property type="match status" value="1"/>
</dbReference>
<evidence type="ECO:0000256" key="4">
    <source>
        <dbReference type="ARBA" id="ARBA00022840"/>
    </source>
</evidence>
<dbReference type="GO" id="GO:0016197">
    <property type="term" value="P:endosomal transport"/>
    <property type="evidence" value="ECO:0007669"/>
    <property type="project" value="TreeGrafter"/>
</dbReference>
<evidence type="ECO:0000259" key="6">
    <source>
        <dbReference type="Pfam" id="PF01923"/>
    </source>
</evidence>
<dbReference type="Gene3D" id="1.20.1200.10">
    <property type="entry name" value="Cobalamin adenosyltransferase-like"/>
    <property type="match status" value="1"/>
</dbReference>
<dbReference type="InterPro" id="IPR016030">
    <property type="entry name" value="CblAdoTrfase-like"/>
</dbReference>
<keyword evidence="4" id="KW-0067">ATP-binding</keyword>
<evidence type="ECO:0000313" key="10">
    <source>
        <dbReference type="Proteomes" id="UP000250275"/>
    </source>
</evidence>
<keyword evidence="10" id="KW-1185">Reference proteome</keyword>
<evidence type="ECO:0000313" key="9">
    <source>
        <dbReference type="EMBL" id="OAD61694.1"/>
    </source>
</evidence>
<dbReference type="PROSITE" id="PS50012">
    <property type="entry name" value="RCC1_3"/>
    <property type="match status" value="2"/>
</dbReference>
<dbReference type="SUPFAM" id="SSF89028">
    <property type="entry name" value="Cobalamin adenosyltransferase-like"/>
    <property type="match status" value="1"/>
</dbReference>
<proteinExistence type="predicted"/>
<dbReference type="Gene3D" id="2.20.110.10">
    <property type="entry name" value="Histone H3 K4-specific methyltransferase SET7/9 N-terminal domain"/>
    <property type="match status" value="4"/>
</dbReference>